<dbReference type="Proteomes" id="UP000003824">
    <property type="component" value="Unassembled WGS sequence"/>
</dbReference>
<dbReference type="InterPro" id="IPR006108">
    <property type="entry name" value="3HC_DH_C"/>
</dbReference>
<sequence length="317" mass="34436">MNNTANTTVRNIAVVGTGVIGASWTAYFLARGFTVVAADPADGAEERLRRWVDDFWPALTTIGLAENASKENLTFTSSIPDAVRDADFIQENGPERLEVKKAILEQIESAAQPEAIIATSSSGLLITEVQKGMRHPERMVLGHPFNPPHLIPLVEVLGGETTSAETVDQALAFYAEIGKKPIRINREVPGHVANRLQTALWTEMFHLVSAGVASVEDIDTAISYGPGLRWALLGPFLNLHASGGDAGITHVLEHLGPAMRGWSKDLGDYPETEDYIPVMAEGVEQELDGFDWAETLNQRDELLLQLLAAKNGKPQIP</sequence>
<protein>
    <submittedName>
        <fullName evidence="6">3-hydroxyacyl-CoA dehydrogenase</fullName>
    </submittedName>
</protein>
<reference evidence="7" key="1">
    <citation type="submission" date="2008-12" db="EMBL/GenBank/DDBJ databases">
        <title>Annotation of Streptomyces ghanaensis ATCC 14672.</title>
        <authorList>
            <consortium name="The Broad Institute Genome Sequencing Platform"/>
            <consortium name="Broad Institute Microbial Sequencing Center"/>
            <person name="Fischbach M."/>
            <person name="Ward D."/>
            <person name="Young S."/>
            <person name="Kodira C.D."/>
            <person name="Zeng Q."/>
            <person name="Koehrsen M."/>
            <person name="Godfrey P."/>
            <person name="Alvarado L."/>
            <person name="Berlin A.M."/>
            <person name="Borenstein D."/>
            <person name="Chen Z."/>
            <person name="Engels R."/>
            <person name="Freedman E."/>
            <person name="Gellesch M."/>
            <person name="Goldberg J."/>
            <person name="Griggs A."/>
            <person name="Gujja S."/>
            <person name="Heiman D.I."/>
            <person name="Hepburn T.A."/>
            <person name="Howarth C."/>
            <person name="Jen D."/>
            <person name="Larson L."/>
            <person name="Lewis B."/>
            <person name="Mehta T."/>
            <person name="Park D."/>
            <person name="Pearson M."/>
            <person name="Roberts A."/>
            <person name="Saif S."/>
            <person name="Shea T.D."/>
            <person name="Shenoy N."/>
            <person name="Sisk P."/>
            <person name="Stolte C."/>
            <person name="Sykes S.N."/>
            <person name="Walk T."/>
            <person name="White J."/>
            <person name="Yandava C."/>
            <person name="Straight P."/>
            <person name="Clardy J."/>
            <person name="Hung D."/>
            <person name="Kolter R."/>
            <person name="Mekalanos J."/>
            <person name="Walker S."/>
            <person name="Walsh C.T."/>
            <person name="Wieland B.L.C."/>
            <person name="Ilzarbe M."/>
            <person name="Galagan J."/>
            <person name="Nusbaum C."/>
            <person name="Birren B."/>
        </authorList>
    </citation>
    <scope>NUCLEOTIDE SEQUENCE [LARGE SCALE GENOMIC DNA]</scope>
    <source>
        <strain evidence="7">ATCC 14672 / DSM 40746 / JCM 4963 / KCTC 9882 / NRRL B-12104 / FH 1290</strain>
    </source>
</reference>
<organism evidence="6 7">
    <name type="scientific">Streptomyces viridosporus (strain ATCC 14672 / DSM 40746 / JCM 4963 / KCTC 9882 / NRRL B-12104 / FH 1290)</name>
    <name type="common">Streptomyces ghanaensis</name>
    <dbReference type="NCBI Taxonomy" id="566461"/>
    <lineage>
        <taxon>Bacteria</taxon>
        <taxon>Bacillati</taxon>
        <taxon>Actinomycetota</taxon>
        <taxon>Actinomycetes</taxon>
        <taxon>Kitasatosporales</taxon>
        <taxon>Streptomycetaceae</taxon>
        <taxon>Streptomyces</taxon>
    </lineage>
</organism>
<dbReference type="Gene3D" id="3.40.50.720">
    <property type="entry name" value="NAD(P)-binding Rossmann-like Domain"/>
    <property type="match status" value="1"/>
</dbReference>
<dbReference type="InterPro" id="IPR006176">
    <property type="entry name" value="3-OHacyl-CoA_DH_NAD-bd"/>
</dbReference>
<dbReference type="EMBL" id="DS999641">
    <property type="protein sequence ID" value="EFE72280.2"/>
    <property type="molecule type" value="Genomic_DNA"/>
</dbReference>
<evidence type="ECO:0000259" key="5">
    <source>
        <dbReference type="Pfam" id="PF02737"/>
    </source>
</evidence>
<dbReference type="PANTHER" id="PTHR48075:SF5">
    <property type="entry name" value="3-HYDROXYBUTYRYL-COA DEHYDROGENASE"/>
    <property type="match status" value="1"/>
</dbReference>
<feature type="domain" description="3-hydroxyacyl-CoA dehydrogenase NAD binding" evidence="5">
    <location>
        <begin position="11"/>
        <end position="185"/>
    </location>
</feature>
<comment type="pathway">
    <text evidence="1">Lipid metabolism; butanoate metabolism.</text>
</comment>
<dbReference type="InterPro" id="IPR008927">
    <property type="entry name" value="6-PGluconate_DH-like_C_sf"/>
</dbReference>
<dbReference type="InterPro" id="IPR013328">
    <property type="entry name" value="6PGD_dom2"/>
</dbReference>
<gene>
    <name evidence="6" type="ORF">SSFG_07515</name>
</gene>
<dbReference type="InterPro" id="IPR036291">
    <property type="entry name" value="NAD(P)-bd_dom_sf"/>
</dbReference>
<accession>D5ZNZ9</accession>
<evidence type="ECO:0000256" key="1">
    <source>
        <dbReference type="ARBA" id="ARBA00005086"/>
    </source>
</evidence>
<dbReference type="GO" id="GO:0016616">
    <property type="term" value="F:oxidoreductase activity, acting on the CH-OH group of donors, NAD or NADP as acceptor"/>
    <property type="evidence" value="ECO:0007669"/>
    <property type="project" value="InterPro"/>
</dbReference>
<dbReference type="PANTHER" id="PTHR48075">
    <property type="entry name" value="3-HYDROXYACYL-COA DEHYDROGENASE FAMILY PROTEIN"/>
    <property type="match status" value="1"/>
</dbReference>
<evidence type="ECO:0000256" key="3">
    <source>
        <dbReference type="ARBA" id="ARBA00023002"/>
    </source>
</evidence>
<dbReference type="SUPFAM" id="SSF51735">
    <property type="entry name" value="NAD(P)-binding Rossmann-fold domains"/>
    <property type="match status" value="1"/>
</dbReference>
<dbReference type="Pfam" id="PF02737">
    <property type="entry name" value="3HCDH_N"/>
    <property type="match status" value="1"/>
</dbReference>
<proteinExistence type="inferred from homology"/>
<keyword evidence="3" id="KW-0560">Oxidoreductase</keyword>
<dbReference type="Gene3D" id="1.10.1040.10">
    <property type="entry name" value="N-(1-d-carboxylethyl)-l-norvaline Dehydrogenase, domain 2"/>
    <property type="match status" value="1"/>
</dbReference>
<evidence type="ECO:0000256" key="2">
    <source>
        <dbReference type="ARBA" id="ARBA00009463"/>
    </source>
</evidence>
<feature type="domain" description="3-hydroxyacyl-CoA dehydrogenase C-terminal" evidence="4">
    <location>
        <begin position="190"/>
        <end position="256"/>
    </location>
</feature>
<dbReference type="eggNOG" id="COG1250">
    <property type="taxonomic scope" value="Bacteria"/>
</dbReference>
<dbReference type="SUPFAM" id="SSF48179">
    <property type="entry name" value="6-phosphogluconate dehydrogenase C-terminal domain-like"/>
    <property type="match status" value="1"/>
</dbReference>
<dbReference type="AlphaFoldDB" id="D5ZNZ9"/>
<evidence type="ECO:0000313" key="6">
    <source>
        <dbReference type="EMBL" id="EFE72280.2"/>
    </source>
</evidence>
<dbReference type="Pfam" id="PF00725">
    <property type="entry name" value="3HCDH"/>
    <property type="match status" value="1"/>
</dbReference>
<comment type="similarity">
    <text evidence="2">Belongs to the 3-hydroxyacyl-CoA dehydrogenase family.</text>
</comment>
<dbReference type="GO" id="GO:0070403">
    <property type="term" value="F:NAD+ binding"/>
    <property type="evidence" value="ECO:0007669"/>
    <property type="project" value="InterPro"/>
</dbReference>
<dbReference type="GO" id="GO:0006631">
    <property type="term" value="P:fatty acid metabolic process"/>
    <property type="evidence" value="ECO:0007669"/>
    <property type="project" value="InterPro"/>
</dbReference>
<name>D5ZNZ9_STRV1</name>
<evidence type="ECO:0000313" key="7">
    <source>
        <dbReference type="Proteomes" id="UP000003824"/>
    </source>
</evidence>
<evidence type="ECO:0000259" key="4">
    <source>
        <dbReference type="Pfam" id="PF00725"/>
    </source>
</evidence>